<dbReference type="OrthoDB" id="252964at2759"/>
<dbReference type="CDD" id="cd23767">
    <property type="entry name" value="IQCD"/>
    <property type="match status" value="1"/>
</dbReference>
<protein>
    <submittedName>
        <fullName evidence="1">Uncharacterized protein</fullName>
    </submittedName>
</protein>
<dbReference type="Pfam" id="PF00612">
    <property type="entry name" value="IQ"/>
    <property type="match status" value="1"/>
</dbReference>
<dbReference type="Gene3D" id="1.20.5.190">
    <property type="match status" value="1"/>
</dbReference>
<dbReference type="EMBL" id="FN653219">
    <property type="protein sequence ID" value="CBY13781.1"/>
    <property type="molecule type" value="Genomic_DNA"/>
</dbReference>
<sequence length="69" mass="7835">MQAPDRYRAATLIQAAFRGYKTRKRNAALDLEFAALVADIEPEKVCWDRDLINVGKVEPVKGASLFRNR</sequence>
<evidence type="ECO:0000313" key="1">
    <source>
        <dbReference type="EMBL" id="CBY13781.1"/>
    </source>
</evidence>
<reference evidence="1" key="1">
    <citation type="journal article" date="2010" name="Science">
        <title>Plasticity of animal genome architecture unmasked by rapid evolution of a pelagic tunicate.</title>
        <authorList>
            <person name="Denoeud F."/>
            <person name="Henriet S."/>
            <person name="Mungpakdee S."/>
            <person name="Aury J.M."/>
            <person name="Da Silva C."/>
            <person name="Brinkmann H."/>
            <person name="Mikhaleva J."/>
            <person name="Olsen L.C."/>
            <person name="Jubin C."/>
            <person name="Canestro C."/>
            <person name="Bouquet J.M."/>
            <person name="Danks G."/>
            <person name="Poulain J."/>
            <person name="Campsteijn C."/>
            <person name="Adamski M."/>
            <person name="Cross I."/>
            <person name="Yadetie F."/>
            <person name="Muffato M."/>
            <person name="Louis A."/>
            <person name="Butcher S."/>
            <person name="Tsagkogeorga G."/>
            <person name="Konrad A."/>
            <person name="Singh S."/>
            <person name="Jensen M.F."/>
            <person name="Cong E.H."/>
            <person name="Eikeseth-Otteraa H."/>
            <person name="Noel B."/>
            <person name="Anthouard V."/>
            <person name="Porcel B.M."/>
            <person name="Kachouri-Lafond R."/>
            <person name="Nishino A."/>
            <person name="Ugolini M."/>
            <person name="Chourrout P."/>
            <person name="Nishida H."/>
            <person name="Aasland R."/>
            <person name="Huzurbazar S."/>
            <person name="Westhof E."/>
            <person name="Delsuc F."/>
            <person name="Lehrach H."/>
            <person name="Reinhardt R."/>
            <person name="Weissenbach J."/>
            <person name="Roy S.W."/>
            <person name="Artiguenave F."/>
            <person name="Postlethwait J.H."/>
            <person name="Manak J.R."/>
            <person name="Thompson E.M."/>
            <person name="Jaillon O."/>
            <person name="Du Pasquier L."/>
            <person name="Boudinot P."/>
            <person name="Liberles D.A."/>
            <person name="Volff J.N."/>
            <person name="Philippe H."/>
            <person name="Lenhard B."/>
            <person name="Roest Crollius H."/>
            <person name="Wincker P."/>
            <person name="Chourrout D."/>
        </authorList>
    </citation>
    <scope>NUCLEOTIDE SEQUENCE [LARGE SCALE GENOMIC DNA]</scope>
</reference>
<dbReference type="InParanoid" id="E4XVR3"/>
<keyword evidence="2" id="KW-1185">Reference proteome</keyword>
<dbReference type="Proteomes" id="UP000001307">
    <property type="component" value="Unassembled WGS sequence"/>
</dbReference>
<dbReference type="PROSITE" id="PS50096">
    <property type="entry name" value="IQ"/>
    <property type="match status" value="1"/>
</dbReference>
<name>E4XVR3_OIKDI</name>
<organism evidence="1">
    <name type="scientific">Oikopleura dioica</name>
    <name type="common">Tunicate</name>
    <dbReference type="NCBI Taxonomy" id="34765"/>
    <lineage>
        <taxon>Eukaryota</taxon>
        <taxon>Metazoa</taxon>
        <taxon>Chordata</taxon>
        <taxon>Tunicata</taxon>
        <taxon>Appendicularia</taxon>
        <taxon>Copelata</taxon>
        <taxon>Oikopleuridae</taxon>
        <taxon>Oikopleura</taxon>
    </lineage>
</organism>
<dbReference type="AlphaFoldDB" id="E4XVR3"/>
<proteinExistence type="predicted"/>
<accession>E4XVR3</accession>
<gene>
    <name evidence="1" type="ORF">GSOID_T00006709001</name>
</gene>
<evidence type="ECO:0000313" key="2">
    <source>
        <dbReference type="Proteomes" id="UP000001307"/>
    </source>
</evidence>
<dbReference type="InterPro" id="IPR000048">
    <property type="entry name" value="IQ_motif_EF-hand-BS"/>
</dbReference>